<organism evidence="2 3">
    <name type="scientific">Candidatus Curtissbacteria bacterium RBG_13_40_7</name>
    <dbReference type="NCBI Taxonomy" id="1797706"/>
    <lineage>
        <taxon>Bacteria</taxon>
        <taxon>Candidatus Curtissiibacteriota</taxon>
    </lineage>
</organism>
<feature type="transmembrane region" description="Helical" evidence="1">
    <location>
        <begin position="12"/>
        <end position="32"/>
    </location>
</feature>
<evidence type="ECO:0000313" key="3">
    <source>
        <dbReference type="Proteomes" id="UP000179252"/>
    </source>
</evidence>
<proteinExistence type="predicted"/>
<name>A0A1F5FUR8_9BACT</name>
<feature type="transmembrane region" description="Helical" evidence="1">
    <location>
        <begin position="38"/>
        <end position="57"/>
    </location>
</feature>
<accession>A0A1F5FUR8</accession>
<feature type="transmembrane region" description="Helical" evidence="1">
    <location>
        <begin position="114"/>
        <end position="135"/>
    </location>
</feature>
<evidence type="ECO:0000313" key="2">
    <source>
        <dbReference type="EMBL" id="OGD83359.1"/>
    </source>
</evidence>
<dbReference type="Proteomes" id="UP000179252">
    <property type="component" value="Unassembled WGS sequence"/>
</dbReference>
<protein>
    <recommendedName>
        <fullName evidence="4">ECF transporter S component</fullName>
    </recommendedName>
</protein>
<feature type="transmembrane region" description="Helical" evidence="1">
    <location>
        <begin position="87"/>
        <end position="107"/>
    </location>
</feature>
<evidence type="ECO:0008006" key="4">
    <source>
        <dbReference type="Google" id="ProtNLM"/>
    </source>
</evidence>
<keyword evidence="1" id="KW-0472">Membrane</keyword>
<keyword evidence="1" id="KW-1133">Transmembrane helix</keyword>
<evidence type="ECO:0000256" key="1">
    <source>
        <dbReference type="SAM" id="Phobius"/>
    </source>
</evidence>
<dbReference type="EMBL" id="MFAU01000051">
    <property type="protein sequence ID" value="OGD83359.1"/>
    <property type="molecule type" value="Genomic_DNA"/>
</dbReference>
<feature type="transmembrane region" description="Helical" evidence="1">
    <location>
        <begin position="155"/>
        <end position="175"/>
    </location>
</feature>
<reference evidence="2 3" key="1">
    <citation type="journal article" date="2016" name="Nat. Commun.">
        <title>Thousands of microbial genomes shed light on interconnected biogeochemical processes in an aquifer system.</title>
        <authorList>
            <person name="Anantharaman K."/>
            <person name="Brown C.T."/>
            <person name="Hug L.A."/>
            <person name="Sharon I."/>
            <person name="Castelle C.J."/>
            <person name="Probst A.J."/>
            <person name="Thomas B.C."/>
            <person name="Singh A."/>
            <person name="Wilkins M.J."/>
            <person name="Karaoz U."/>
            <person name="Brodie E.L."/>
            <person name="Williams K.H."/>
            <person name="Hubbard S.S."/>
            <person name="Banfield J.F."/>
        </authorList>
    </citation>
    <scope>NUCLEOTIDE SEQUENCE [LARGE SCALE GENOMIC DNA]</scope>
</reference>
<keyword evidence="1" id="KW-0812">Transmembrane</keyword>
<gene>
    <name evidence="2" type="ORF">A2165_00985</name>
</gene>
<sequence length="189" mass="20670">MKKGLTTTKLIVIGGFAALNVLIELSTSLITVYSGIPLMSGALTAFIGPIIGIVFLLTLNTLGAYTIFQLLYSVLILPTHLWGPPGFFPKILICLIIGLLIDFSFYYLKKYNKFLTLVLIAFIADFVGTVIFIILGRALNIPGVEKTAYFISSPIFILAFVLVAAIDAFVGLKLFNKIKSTSVVMRIQK</sequence>
<comment type="caution">
    <text evidence="2">The sequence shown here is derived from an EMBL/GenBank/DDBJ whole genome shotgun (WGS) entry which is preliminary data.</text>
</comment>
<dbReference type="AlphaFoldDB" id="A0A1F5FUR8"/>